<accession>A0A1H1P6T1</accession>
<gene>
    <name evidence="2" type="ORF">SAMN04489812_0786</name>
</gene>
<dbReference type="OrthoDB" id="5495375at2"/>
<dbReference type="AlphaFoldDB" id="A0A1H1P6T1"/>
<protein>
    <submittedName>
        <fullName evidence="2">Alpha/beta hydrolase family protein</fullName>
    </submittedName>
</protein>
<evidence type="ECO:0000313" key="2">
    <source>
        <dbReference type="EMBL" id="SDS06904.1"/>
    </source>
</evidence>
<evidence type="ECO:0000259" key="1">
    <source>
        <dbReference type="Pfam" id="PF12697"/>
    </source>
</evidence>
<dbReference type="GO" id="GO:0016787">
    <property type="term" value="F:hydrolase activity"/>
    <property type="evidence" value="ECO:0007669"/>
    <property type="project" value="UniProtKB-KW"/>
</dbReference>
<dbReference type="Proteomes" id="UP000199103">
    <property type="component" value="Chromosome I"/>
</dbReference>
<dbReference type="STRING" id="630515.SAMN04489812_0786"/>
<dbReference type="Gene3D" id="3.40.50.1820">
    <property type="entry name" value="alpha/beta hydrolase"/>
    <property type="match status" value="1"/>
</dbReference>
<organism evidence="2 3">
    <name type="scientific">Microlunatus soli</name>
    <dbReference type="NCBI Taxonomy" id="630515"/>
    <lineage>
        <taxon>Bacteria</taxon>
        <taxon>Bacillati</taxon>
        <taxon>Actinomycetota</taxon>
        <taxon>Actinomycetes</taxon>
        <taxon>Propionibacteriales</taxon>
        <taxon>Propionibacteriaceae</taxon>
        <taxon>Microlunatus</taxon>
    </lineage>
</organism>
<dbReference type="RefSeq" id="WP_091520182.1">
    <property type="nucleotide sequence ID" value="NZ_LT629772.1"/>
</dbReference>
<dbReference type="InterPro" id="IPR052897">
    <property type="entry name" value="Sec-Metab_Biosynth_Hydrolase"/>
</dbReference>
<dbReference type="InterPro" id="IPR029058">
    <property type="entry name" value="AB_hydrolase_fold"/>
</dbReference>
<dbReference type="SUPFAM" id="SSF53474">
    <property type="entry name" value="alpha/beta-Hydrolases"/>
    <property type="match status" value="1"/>
</dbReference>
<dbReference type="PANTHER" id="PTHR37017:SF11">
    <property type="entry name" value="ESTERASE_LIPASE_THIOESTERASE DOMAIN-CONTAINING PROTEIN"/>
    <property type="match status" value="1"/>
</dbReference>
<evidence type="ECO:0000313" key="3">
    <source>
        <dbReference type="Proteomes" id="UP000199103"/>
    </source>
</evidence>
<keyword evidence="2" id="KW-0378">Hydrolase</keyword>
<dbReference type="Pfam" id="PF12697">
    <property type="entry name" value="Abhydrolase_6"/>
    <property type="match status" value="1"/>
</dbReference>
<dbReference type="InterPro" id="IPR000073">
    <property type="entry name" value="AB_hydrolase_1"/>
</dbReference>
<keyword evidence="3" id="KW-1185">Reference proteome</keyword>
<proteinExistence type="predicted"/>
<dbReference type="EMBL" id="LT629772">
    <property type="protein sequence ID" value="SDS06904.1"/>
    <property type="molecule type" value="Genomic_DNA"/>
</dbReference>
<reference evidence="2 3" key="1">
    <citation type="submission" date="2016-10" db="EMBL/GenBank/DDBJ databases">
        <authorList>
            <person name="de Groot N.N."/>
        </authorList>
    </citation>
    <scope>NUCLEOTIDE SEQUENCE [LARGE SCALE GENOMIC DNA]</scope>
    <source>
        <strain evidence="2 3">DSM 21800</strain>
    </source>
</reference>
<sequence>MAATFVLIHGSNANSFGFAPLQRELALLGHRSLAVDLPGHGFAATFPAAYQAPQDRDGLATAPASIAEVGLADNIDHVAQVLRRVREHGPTIVVAHSRGGVTLTGLGNAVPDMIDRMVYLSAWCCVRRTPREYWALPEFADSLPAIDGVLAADPAVLGAVRTNWRTADPEQLRGLKELLLADGTDDEFRALLSILQPDENRDAGGPDDLVRPDTWGRIPHSYLRLTEDRSIPIGLQDLFIAEADSLLPDNPFDVHTLQTSHVGPLVRPAPAAAILASLVDRDDLA</sequence>
<name>A0A1H1P6T1_9ACTN</name>
<dbReference type="PANTHER" id="PTHR37017">
    <property type="entry name" value="AB HYDROLASE-1 DOMAIN-CONTAINING PROTEIN-RELATED"/>
    <property type="match status" value="1"/>
</dbReference>
<feature type="domain" description="AB hydrolase-1" evidence="1">
    <location>
        <begin position="5"/>
        <end position="272"/>
    </location>
</feature>